<dbReference type="GO" id="GO:0005829">
    <property type="term" value="C:cytosol"/>
    <property type="evidence" value="ECO:0007669"/>
    <property type="project" value="TreeGrafter"/>
</dbReference>
<reference evidence="15" key="1">
    <citation type="submission" date="2020-07" db="EMBL/GenBank/DDBJ databases">
        <title>Huge and variable diversity of episymbiotic CPR bacteria and DPANN archaea in groundwater ecosystems.</title>
        <authorList>
            <person name="He C.Y."/>
            <person name="Keren R."/>
            <person name="Whittaker M."/>
            <person name="Farag I.F."/>
            <person name="Doudna J."/>
            <person name="Cate J.H.D."/>
            <person name="Banfield J.F."/>
        </authorList>
    </citation>
    <scope>NUCLEOTIDE SEQUENCE</scope>
    <source>
        <strain evidence="15">NC_groundwater_672_Ag_B-0.1um_62_36</strain>
    </source>
</reference>
<evidence type="ECO:0000256" key="7">
    <source>
        <dbReference type="ARBA" id="ARBA00022777"/>
    </source>
</evidence>
<dbReference type="EC" id="2.7.1.167" evidence="12"/>
<feature type="region of interest" description="Ribokinase" evidence="12">
    <location>
        <begin position="1"/>
        <end position="331"/>
    </location>
</feature>
<dbReference type="NCBIfam" id="TIGR02198">
    <property type="entry name" value="rfaE_dom_I"/>
    <property type="match status" value="1"/>
</dbReference>
<dbReference type="GO" id="GO:0016773">
    <property type="term" value="F:phosphotransferase activity, alcohol group as acceptor"/>
    <property type="evidence" value="ECO:0007669"/>
    <property type="project" value="InterPro"/>
</dbReference>
<dbReference type="Pfam" id="PF00294">
    <property type="entry name" value="PfkB"/>
    <property type="match status" value="1"/>
</dbReference>
<dbReference type="Gene3D" id="3.40.1190.20">
    <property type="match status" value="1"/>
</dbReference>
<protein>
    <recommendedName>
        <fullName evidence="12">Bifunctional protein HldE</fullName>
    </recommendedName>
    <domain>
        <recommendedName>
            <fullName evidence="12">D-beta-D-heptose 7-phosphate kinase</fullName>
            <ecNumber evidence="12">2.7.1.167</ecNumber>
        </recommendedName>
        <alternativeName>
            <fullName evidence="12">D-beta-D-heptose 7-phosphotransferase</fullName>
        </alternativeName>
        <alternativeName>
            <fullName evidence="12">D-glycero-beta-D-manno-heptose-7-phosphate kinase</fullName>
        </alternativeName>
    </domain>
    <domain>
        <recommendedName>
            <fullName evidence="12">D-beta-D-heptose 1-phosphate adenylyltransferase</fullName>
            <ecNumber evidence="12">2.7.7.70</ecNumber>
        </recommendedName>
        <alternativeName>
            <fullName evidence="12">D-glycero-beta-D-manno-heptose 1-phosphate adenylyltransferase</fullName>
        </alternativeName>
    </domain>
</protein>
<dbReference type="InterPro" id="IPR011914">
    <property type="entry name" value="RfaE_dom_II"/>
</dbReference>
<dbReference type="InterPro" id="IPR023030">
    <property type="entry name" value="Bifunc_HldE"/>
</dbReference>
<dbReference type="InterPro" id="IPR011611">
    <property type="entry name" value="PfkB_dom"/>
</dbReference>
<dbReference type="Pfam" id="PF01467">
    <property type="entry name" value="CTP_transf_like"/>
    <property type="match status" value="1"/>
</dbReference>
<dbReference type="PROSITE" id="PS00583">
    <property type="entry name" value="PFKB_KINASES_1"/>
    <property type="match status" value="1"/>
</dbReference>
<feature type="domain" description="Cytidyltransferase-like" evidence="14">
    <location>
        <begin position="357"/>
        <end position="465"/>
    </location>
</feature>
<sequence>MEGILKEIVSRAPETQVLVLGDLILDEYLWGKIDRISPEAPVPIVELEWSKENFSLGGAANVAHNLAHLGAQVLLAGTLGADERGAQMRAMLQGAGIDAQGVIEDSSRPTTCKTRILAHNQQILRLDREARHEISPALEGRLWGLIEPVLPRVTGIVLSDYRKGVLSDSLLQALLSQARARKIPVVVDPKGKDYTRYRGATVLTPNQKEAEAAAGVQIGQEEDLEAAGRYLLETTACDYLLVTRGKDGMSLFQRGGLLQHIPTVAREVFDVTGAGDTVISVFGLGLFLGGDPLEAARLANLAAGLVVSKVGTVPISHQELTESVAQEIHLRKKRVATLGELRILVNWARSQGKRIVFTNGCFDLLHAGHIYYLQKARTLGDLLIVGLNDDHSVRQLKGSDRPLISQEERASILAALGCIDHVYIFNELTPASLLREIRPDVLVKGGDYTLETVVGRDFVESYGGRVVLIPYVAGHSTTGLVQQIVENHQKGRTSPCGWQEG</sequence>
<dbReference type="EC" id="2.7.7.70" evidence="12"/>
<dbReference type="AlphaFoldDB" id="A0A932FZA4"/>
<comment type="subunit">
    <text evidence="12">Homodimer.</text>
</comment>
<dbReference type="PANTHER" id="PTHR46969">
    <property type="entry name" value="BIFUNCTIONAL PROTEIN HLDE"/>
    <property type="match status" value="1"/>
</dbReference>
<dbReference type="SUPFAM" id="SSF53613">
    <property type="entry name" value="Ribokinase-like"/>
    <property type="match status" value="1"/>
</dbReference>
<name>A0A932FZA4_UNCTE</name>
<accession>A0A932FZA4</accession>
<feature type="active site" evidence="12">
    <location>
        <position position="276"/>
    </location>
</feature>
<evidence type="ECO:0000256" key="9">
    <source>
        <dbReference type="ARBA" id="ARBA00023268"/>
    </source>
</evidence>
<evidence type="ECO:0000259" key="13">
    <source>
        <dbReference type="Pfam" id="PF00294"/>
    </source>
</evidence>
<evidence type="ECO:0000313" key="15">
    <source>
        <dbReference type="EMBL" id="MBI2877274.1"/>
    </source>
</evidence>
<comment type="catalytic activity">
    <reaction evidence="11 12">
        <text>D-glycero-beta-D-manno-heptose 1-phosphate + ATP + H(+) = ADP-D-glycero-beta-D-manno-heptose + diphosphate</text>
        <dbReference type="Rhea" id="RHEA:27465"/>
        <dbReference type="ChEBI" id="CHEBI:15378"/>
        <dbReference type="ChEBI" id="CHEBI:30616"/>
        <dbReference type="ChEBI" id="CHEBI:33019"/>
        <dbReference type="ChEBI" id="CHEBI:59967"/>
        <dbReference type="ChEBI" id="CHEBI:61593"/>
        <dbReference type="EC" id="2.7.7.70"/>
    </reaction>
</comment>
<keyword evidence="10 12" id="KW-0119">Carbohydrate metabolism</keyword>
<comment type="pathway">
    <text evidence="3">Bacterial outer membrane biogenesis; LPS core biosynthesis.</text>
</comment>
<dbReference type="InterPro" id="IPR029056">
    <property type="entry name" value="Ribokinase-like"/>
</dbReference>
<evidence type="ECO:0000256" key="2">
    <source>
        <dbReference type="ARBA" id="ARBA00003753"/>
    </source>
</evidence>
<evidence type="ECO:0000256" key="11">
    <source>
        <dbReference type="ARBA" id="ARBA00047428"/>
    </source>
</evidence>
<dbReference type="CDD" id="cd01172">
    <property type="entry name" value="RfaE_like"/>
    <property type="match status" value="1"/>
</dbReference>
<comment type="catalytic activity">
    <reaction evidence="12">
        <text>D-glycero-beta-D-manno-heptose 7-phosphate + ATP = D-glycero-beta-D-manno-heptose 1,7-bisphosphate + ADP + H(+)</text>
        <dbReference type="Rhea" id="RHEA:27473"/>
        <dbReference type="ChEBI" id="CHEBI:15378"/>
        <dbReference type="ChEBI" id="CHEBI:30616"/>
        <dbReference type="ChEBI" id="CHEBI:60204"/>
        <dbReference type="ChEBI" id="CHEBI:60208"/>
        <dbReference type="ChEBI" id="CHEBI:456216"/>
        <dbReference type="EC" id="2.7.1.167"/>
    </reaction>
</comment>
<keyword evidence="6 12" id="KW-0547">Nucleotide-binding</keyword>
<comment type="similarity">
    <text evidence="12">In the N-terminal section; belongs to the carbohydrate kinase PfkB family.</text>
</comment>
<evidence type="ECO:0000256" key="12">
    <source>
        <dbReference type="HAMAP-Rule" id="MF_01603"/>
    </source>
</evidence>
<evidence type="ECO:0000256" key="6">
    <source>
        <dbReference type="ARBA" id="ARBA00022741"/>
    </source>
</evidence>
<proteinExistence type="inferred from homology"/>
<dbReference type="InterPro" id="IPR004821">
    <property type="entry name" value="Cyt_trans-like"/>
</dbReference>
<comment type="caution">
    <text evidence="15">The sequence shown here is derived from an EMBL/GenBank/DDBJ whole genome shotgun (WGS) entry which is preliminary data.</text>
</comment>
<dbReference type="EMBL" id="JACPRF010000316">
    <property type="protein sequence ID" value="MBI2877274.1"/>
    <property type="molecule type" value="Genomic_DNA"/>
</dbReference>
<comment type="similarity">
    <text evidence="12">In the C-terminal section; belongs to the cytidylyltransferase family.</text>
</comment>
<dbReference type="InterPro" id="IPR002173">
    <property type="entry name" value="Carboh/pur_kinase_PfkB_CS"/>
</dbReference>
<keyword evidence="9 12" id="KW-0511">Multifunctional enzyme</keyword>
<feature type="region of interest" description="Cytidylyltransferase" evidence="12">
    <location>
        <begin position="357"/>
        <end position="501"/>
    </location>
</feature>
<keyword evidence="7 12" id="KW-0418">Kinase</keyword>
<comment type="pathway">
    <text evidence="12">Nucleotide-sugar biosynthesis; ADP-L-glycero-beta-D-manno-heptose biosynthesis; ADP-L-glycero-beta-D-manno-heptose from D-glycero-beta-D-manno-heptose 7-phosphate: step 3/4.</text>
</comment>
<dbReference type="HAMAP" id="MF_01603">
    <property type="entry name" value="HldE"/>
    <property type="match status" value="1"/>
</dbReference>
<dbReference type="InterPro" id="IPR011913">
    <property type="entry name" value="RfaE_dom_I"/>
</dbReference>
<dbReference type="GO" id="GO:0033785">
    <property type="term" value="F:heptose 7-phosphate kinase activity"/>
    <property type="evidence" value="ECO:0007669"/>
    <property type="project" value="UniProtKB-UniRule"/>
</dbReference>
<dbReference type="SUPFAM" id="SSF52374">
    <property type="entry name" value="Nucleotidylyl transferase"/>
    <property type="match status" value="1"/>
</dbReference>
<keyword evidence="4 12" id="KW-0808">Transferase</keyword>
<comment type="function">
    <text evidence="2 12">Catalyzes the ADP transfer from ATP to D-glycero-beta-D-manno-heptose 1-phosphate, yielding ADP-D-glycero-beta-D-manno-heptose.</text>
</comment>
<dbReference type="PANTHER" id="PTHR46969:SF1">
    <property type="entry name" value="BIFUNCTIONAL PROTEIN HLDE"/>
    <property type="match status" value="1"/>
</dbReference>
<evidence type="ECO:0000313" key="16">
    <source>
        <dbReference type="Proteomes" id="UP000769766"/>
    </source>
</evidence>
<dbReference type="FunFam" id="3.40.1190.20:FF:000002">
    <property type="entry name" value="Bifunctional protein HldE"/>
    <property type="match status" value="1"/>
</dbReference>
<dbReference type="NCBIfam" id="TIGR00125">
    <property type="entry name" value="cyt_tran_rel"/>
    <property type="match status" value="1"/>
</dbReference>
<dbReference type="GO" id="GO:0005524">
    <property type="term" value="F:ATP binding"/>
    <property type="evidence" value="ECO:0007669"/>
    <property type="project" value="UniProtKB-UniRule"/>
</dbReference>
<gene>
    <name evidence="15" type="primary">rfaE1</name>
    <name evidence="12" type="synonym">hldE</name>
    <name evidence="15" type="ORF">HYY20_10365</name>
</gene>
<feature type="domain" description="Carbohydrate kinase PfkB" evidence="13">
    <location>
        <begin position="51"/>
        <end position="313"/>
    </location>
</feature>
<comment type="pathway">
    <text evidence="12">Nucleotide-sugar biosynthesis; ADP-L-glycero-beta-D-manno-heptose biosynthesis; ADP-L-glycero-beta-D-manno-heptose from D-glycero-beta-D-manno-heptose 7-phosphate: step 1/4.</text>
</comment>
<organism evidence="15 16">
    <name type="scientific">Tectimicrobiota bacterium</name>
    <dbReference type="NCBI Taxonomy" id="2528274"/>
    <lineage>
        <taxon>Bacteria</taxon>
        <taxon>Pseudomonadati</taxon>
        <taxon>Nitrospinota/Tectimicrobiota group</taxon>
        <taxon>Candidatus Tectimicrobiota</taxon>
    </lineage>
</organism>
<evidence type="ECO:0000256" key="8">
    <source>
        <dbReference type="ARBA" id="ARBA00022840"/>
    </source>
</evidence>
<dbReference type="Gene3D" id="3.40.50.620">
    <property type="entry name" value="HUPs"/>
    <property type="match status" value="1"/>
</dbReference>
<dbReference type="Proteomes" id="UP000769766">
    <property type="component" value="Unassembled WGS sequence"/>
</dbReference>
<feature type="binding site" evidence="12">
    <location>
        <begin position="206"/>
        <end position="209"/>
    </location>
    <ligand>
        <name>ATP</name>
        <dbReference type="ChEBI" id="CHEBI:30616"/>
    </ligand>
</feature>
<keyword evidence="8 12" id="KW-0067">ATP-binding</keyword>
<keyword evidence="5 12" id="KW-0548">Nucleotidyltransferase</keyword>
<comment type="function">
    <text evidence="1 12">Catalyzes the phosphorylation of D-glycero-D-manno-heptose 7-phosphate at the C-1 position to selectively form D-glycero-beta-D-manno-heptose-1,7-bisphosphate.</text>
</comment>
<evidence type="ECO:0000256" key="3">
    <source>
        <dbReference type="ARBA" id="ARBA00004713"/>
    </source>
</evidence>
<evidence type="ECO:0000256" key="4">
    <source>
        <dbReference type="ARBA" id="ARBA00022679"/>
    </source>
</evidence>
<evidence type="ECO:0000256" key="1">
    <source>
        <dbReference type="ARBA" id="ARBA00002319"/>
    </source>
</evidence>
<dbReference type="GO" id="GO:0033786">
    <property type="term" value="F:heptose-1-phosphate adenylyltransferase activity"/>
    <property type="evidence" value="ECO:0007669"/>
    <property type="project" value="UniProtKB-UniRule"/>
</dbReference>
<evidence type="ECO:0000256" key="10">
    <source>
        <dbReference type="ARBA" id="ARBA00023277"/>
    </source>
</evidence>
<evidence type="ECO:0000256" key="5">
    <source>
        <dbReference type="ARBA" id="ARBA00022695"/>
    </source>
</evidence>
<dbReference type="NCBIfam" id="TIGR02199">
    <property type="entry name" value="rfaE_dom_II"/>
    <property type="match status" value="1"/>
</dbReference>
<evidence type="ECO:0000259" key="14">
    <source>
        <dbReference type="Pfam" id="PF01467"/>
    </source>
</evidence>
<dbReference type="InterPro" id="IPR014729">
    <property type="entry name" value="Rossmann-like_a/b/a_fold"/>
</dbReference>